<dbReference type="OrthoDB" id="2411228at2"/>
<evidence type="ECO:0000313" key="4">
    <source>
        <dbReference type="EMBL" id="RZI01379.1"/>
    </source>
</evidence>
<evidence type="ECO:0000313" key="3">
    <source>
        <dbReference type="EMBL" id="QQS83736.1"/>
    </source>
</evidence>
<reference evidence="4 5" key="1">
    <citation type="submission" date="2018-11" db="EMBL/GenBank/DDBJ databases">
        <title>Genomic profiling of Staphylococcus species from a Poultry farm system in KwaZulu-Natal, South Africa.</title>
        <authorList>
            <person name="Amoako D.G."/>
            <person name="Somboro A.M."/>
            <person name="Abia A.L.K."/>
            <person name="Bester L.A."/>
            <person name="Essack S.Y."/>
        </authorList>
    </citation>
    <scope>NUCLEOTIDE SEQUENCE [LARGE SCALE GENOMIC DNA]</scope>
    <source>
        <strain evidence="4 5">SA11</strain>
    </source>
</reference>
<dbReference type="RefSeq" id="WP_047132984.1">
    <property type="nucleotide sequence ID" value="NZ_CP015114.1"/>
</dbReference>
<dbReference type="AlphaFoldDB" id="A0A143P7N1"/>
<feature type="region of interest" description="Disordered" evidence="1">
    <location>
        <begin position="106"/>
        <end position="158"/>
    </location>
</feature>
<sequence>MRVIRVLAGLAAGTAAGLAVTAFNKNESKVNQTEFDNSTRELKQSTNNLTNYFNQIKVESKQVKTIVDEVKTLISDFMKDIKPNINHIQENIEDLQKRGEVISEVMQEPTKSPSKRNITPYNPKTTAVGYGKKDTIHHQQSSEASEVGSKETDKAETK</sequence>
<evidence type="ECO:0000313" key="6">
    <source>
        <dbReference type="Proteomes" id="UP000595942"/>
    </source>
</evidence>
<gene>
    <name evidence="4" type="ORF">EIG99_09000</name>
    <name evidence="3" type="ORF">I6J05_05310</name>
</gene>
<feature type="signal peptide" evidence="2">
    <location>
        <begin position="1"/>
        <end position="21"/>
    </location>
</feature>
<organism evidence="4 5">
    <name type="scientific">Staphylococcus condimenti</name>
    <dbReference type="NCBI Taxonomy" id="70255"/>
    <lineage>
        <taxon>Bacteria</taxon>
        <taxon>Bacillati</taxon>
        <taxon>Bacillota</taxon>
        <taxon>Bacilli</taxon>
        <taxon>Bacillales</taxon>
        <taxon>Staphylococcaceae</taxon>
        <taxon>Staphylococcus</taxon>
    </lineage>
</organism>
<dbReference type="GeneID" id="93726307"/>
<dbReference type="Proteomes" id="UP000595942">
    <property type="component" value="Chromosome"/>
</dbReference>
<keyword evidence="2" id="KW-0732">Signal</keyword>
<dbReference type="Proteomes" id="UP000293854">
    <property type="component" value="Unassembled WGS sequence"/>
</dbReference>
<proteinExistence type="predicted"/>
<accession>A0A143P7N1</accession>
<feature type="chain" id="PRO_5044548762" evidence="2">
    <location>
        <begin position="22"/>
        <end position="158"/>
    </location>
</feature>
<evidence type="ECO:0000256" key="2">
    <source>
        <dbReference type="SAM" id="SignalP"/>
    </source>
</evidence>
<evidence type="ECO:0000313" key="5">
    <source>
        <dbReference type="Proteomes" id="UP000293854"/>
    </source>
</evidence>
<reference evidence="3 6" key="2">
    <citation type="submission" date="2021-01" db="EMBL/GenBank/DDBJ databases">
        <title>FDA dAtabase for Regulatory Grade micrObial Sequences (FDA-ARGOS): Supporting development and validation of Infectious Disease Dx tests.</title>
        <authorList>
            <person name="Sproer C."/>
            <person name="Gronow S."/>
            <person name="Severitt S."/>
            <person name="Schroder I."/>
            <person name="Tallon L."/>
            <person name="Sadzewicz L."/>
            <person name="Zhao X."/>
            <person name="Boylan J."/>
            <person name="Ott S."/>
            <person name="Bowen H."/>
            <person name="Vavikolanu K."/>
            <person name="Mehta A."/>
            <person name="Aluvathingal J."/>
            <person name="Nadendla S."/>
            <person name="Lowell S."/>
            <person name="Myers T."/>
            <person name="Yan Y."/>
            <person name="Sichtig H."/>
        </authorList>
    </citation>
    <scope>NUCLEOTIDE SEQUENCE [LARGE SCALE GENOMIC DNA]</scope>
    <source>
        <strain evidence="3 6">FDAARGOS_1148</strain>
    </source>
</reference>
<dbReference type="EMBL" id="CP068073">
    <property type="protein sequence ID" value="QQS83736.1"/>
    <property type="molecule type" value="Genomic_DNA"/>
</dbReference>
<dbReference type="EMBL" id="RQTE01000170">
    <property type="protein sequence ID" value="RZI01379.1"/>
    <property type="molecule type" value="Genomic_DNA"/>
</dbReference>
<protein>
    <submittedName>
        <fullName evidence="4">Uncharacterized protein</fullName>
    </submittedName>
</protein>
<evidence type="ECO:0000256" key="1">
    <source>
        <dbReference type="SAM" id="MobiDB-lite"/>
    </source>
</evidence>
<feature type="compositionally biased region" description="Polar residues" evidence="1">
    <location>
        <begin position="109"/>
        <end position="125"/>
    </location>
</feature>
<keyword evidence="6" id="KW-1185">Reference proteome</keyword>
<name>A0A143P7N1_9STAP</name>
<dbReference type="KEGG" id="scv:A4G25_00420"/>
<feature type="compositionally biased region" description="Basic and acidic residues" evidence="1">
    <location>
        <begin position="148"/>
        <end position="158"/>
    </location>
</feature>